<dbReference type="PANTHER" id="PTHR47540:SF6">
    <property type="entry name" value="ZN(II)2CYS6 TRANSCRIPTION FACTOR (EUROFUNG)"/>
    <property type="match status" value="1"/>
</dbReference>
<dbReference type="CDD" id="cd12148">
    <property type="entry name" value="fungal_TF_MHR"/>
    <property type="match status" value="1"/>
</dbReference>
<dbReference type="InterPro" id="IPR007219">
    <property type="entry name" value="XnlR_reg_dom"/>
</dbReference>
<evidence type="ECO:0000313" key="9">
    <source>
        <dbReference type="Proteomes" id="UP000267145"/>
    </source>
</evidence>
<dbReference type="GO" id="GO:0045944">
    <property type="term" value="P:positive regulation of transcription by RNA polymerase II"/>
    <property type="evidence" value="ECO:0007669"/>
    <property type="project" value="TreeGrafter"/>
</dbReference>
<reference evidence="8 9" key="1">
    <citation type="submission" date="2018-10" db="EMBL/GenBank/DDBJ databases">
        <title>Genome sequence of Verticillium nonalfalfae VnAa140.</title>
        <authorList>
            <person name="Stajich J.E."/>
            <person name="Kasson M.T."/>
        </authorList>
    </citation>
    <scope>NUCLEOTIDE SEQUENCE [LARGE SCALE GENOMIC DNA]</scope>
    <source>
        <strain evidence="8 9">VnAa140</strain>
    </source>
</reference>
<evidence type="ECO:0000313" key="8">
    <source>
        <dbReference type="EMBL" id="RNJ58778.1"/>
    </source>
</evidence>
<feature type="compositionally biased region" description="Polar residues" evidence="6">
    <location>
        <begin position="193"/>
        <end position="215"/>
    </location>
</feature>
<comment type="caution">
    <text evidence="8">The sequence shown here is derived from an EMBL/GenBank/DDBJ whole genome shotgun (WGS) entry which is preliminary data.</text>
</comment>
<evidence type="ECO:0000256" key="4">
    <source>
        <dbReference type="ARBA" id="ARBA00023163"/>
    </source>
</evidence>
<dbReference type="InterPro" id="IPR051711">
    <property type="entry name" value="Stress_Response_Reg"/>
</dbReference>
<accession>A0A3M9YGT2</accession>
<feature type="region of interest" description="Disordered" evidence="6">
    <location>
        <begin position="724"/>
        <end position="760"/>
    </location>
</feature>
<dbReference type="PANTHER" id="PTHR47540">
    <property type="entry name" value="THIAMINE REPRESSIBLE GENES REGULATORY PROTEIN THI5"/>
    <property type="match status" value="1"/>
</dbReference>
<gene>
    <name evidence="8" type="ORF">D7B24_004142</name>
</gene>
<organism evidence="8 9">
    <name type="scientific">Verticillium nonalfalfae</name>
    <dbReference type="NCBI Taxonomy" id="1051616"/>
    <lineage>
        <taxon>Eukaryota</taxon>
        <taxon>Fungi</taxon>
        <taxon>Dikarya</taxon>
        <taxon>Ascomycota</taxon>
        <taxon>Pezizomycotina</taxon>
        <taxon>Sordariomycetes</taxon>
        <taxon>Hypocreomycetidae</taxon>
        <taxon>Glomerellales</taxon>
        <taxon>Plectosphaerellaceae</taxon>
        <taxon>Verticillium</taxon>
    </lineage>
</organism>
<keyword evidence="4" id="KW-0804">Transcription</keyword>
<feature type="region of interest" description="Disordered" evidence="6">
    <location>
        <begin position="163"/>
        <end position="237"/>
    </location>
</feature>
<dbReference type="RefSeq" id="XP_028496936.1">
    <property type="nucleotide sequence ID" value="XM_028638316.1"/>
</dbReference>
<dbReference type="GO" id="GO:0005634">
    <property type="term" value="C:nucleus"/>
    <property type="evidence" value="ECO:0007669"/>
    <property type="project" value="UniProtKB-SubCell"/>
</dbReference>
<dbReference type="STRING" id="1051616.A0A3M9YGT2"/>
<proteinExistence type="predicted"/>
<dbReference type="SMART" id="SM00906">
    <property type="entry name" value="Fungal_trans"/>
    <property type="match status" value="1"/>
</dbReference>
<dbReference type="GO" id="GO:0008270">
    <property type="term" value="F:zinc ion binding"/>
    <property type="evidence" value="ECO:0007669"/>
    <property type="project" value="InterPro"/>
</dbReference>
<dbReference type="GO" id="GO:0043565">
    <property type="term" value="F:sequence-specific DNA binding"/>
    <property type="evidence" value="ECO:0007669"/>
    <property type="project" value="TreeGrafter"/>
</dbReference>
<evidence type="ECO:0000256" key="5">
    <source>
        <dbReference type="ARBA" id="ARBA00023242"/>
    </source>
</evidence>
<evidence type="ECO:0000256" key="3">
    <source>
        <dbReference type="ARBA" id="ARBA00023125"/>
    </source>
</evidence>
<sequence>MSSGKRWDKILLPQNQADRRKSRLAVRLRSIKGPSDDALWEAVRHKVPTYGTQASHGPPTPPSYPALPGEPSINLWLSIIISRLVDRHLSRLRPLVIQCHTDDQVPAKGVQLWRLARPDRKTVSPSERRMRMYHFTCAQQPVSRKTRVRLTQVYLMDLQNSVQEAEHRRQRRDSRGSPIGERAGQRSNEEEISSSVNGTVQQQEAAGGPSNTYATPRSEDTGFQAPALQESPDHTEPASLAVENPLSLRHAEFTTSAAGVTYYLGTSSNWSFTRRVLNLTHSQVCNSPAPPQALIFDDDPNLLPELPTLDHAIFLINTVQFNCCQLFHLFDTAEFMESCHEFYANPTPDIASAGLWYIHFCLVIALGKAFQSRRHGSDLPFGQEFLLSVFRQFPNTGALIQQPLLSVEILCCAALCLQCIDHRHYAHSMIGEALRISLFQGWHTEMPPLELGDRYVERCRRAWWTVYILDREFTSLMGLPLTIQDDDVNCPLPKFDGQMQRMATLEMQVKLCRNIADINKRLYGGGGNLHRKYLSRAKEILGNIADVAEELKTAFPLQPKETMNGISRTASHLHLLYHRCITLVTRPLLFYLLKTRFASFNEYFNTLESLPTVRNLVRMCIESSQTMVSILECLMNQGLLGAFFPYDTEAIFVSTTNLLLGPAVDPQFINGGRIWLQRAFVVFDDMISCGNQVAKFRKDELLQLDELLELFGTVAPLHRPEATGADATAPATQSHDDPNEPDVPPADLAPGGPAGDVYEQLQADDGPSRLQIVDPMLGDTFGAGFSKEQIMGVADAIDDEDMAWMCETIMEHSSIGQH</sequence>
<keyword evidence="3" id="KW-0238">DNA-binding</keyword>
<comment type="subcellular location">
    <subcellularLocation>
        <location evidence="1">Nucleus</location>
    </subcellularLocation>
</comment>
<dbReference type="Proteomes" id="UP000267145">
    <property type="component" value="Unassembled WGS sequence"/>
</dbReference>
<keyword evidence="9" id="KW-1185">Reference proteome</keyword>
<evidence type="ECO:0000259" key="7">
    <source>
        <dbReference type="SMART" id="SM00906"/>
    </source>
</evidence>
<evidence type="ECO:0000256" key="6">
    <source>
        <dbReference type="SAM" id="MobiDB-lite"/>
    </source>
</evidence>
<dbReference type="GO" id="GO:0006351">
    <property type="term" value="P:DNA-templated transcription"/>
    <property type="evidence" value="ECO:0007669"/>
    <property type="project" value="InterPro"/>
</dbReference>
<feature type="domain" description="Xylanolytic transcriptional activator regulatory" evidence="7">
    <location>
        <begin position="426"/>
        <end position="499"/>
    </location>
</feature>
<dbReference type="GeneID" id="39607831"/>
<keyword evidence="2" id="KW-0805">Transcription regulation</keyword>
<feature type="compositionally biased region" description="Low complexity" evidence="6">
    <location>
        <begin position="745"/>
        <end position="757"/>
    </location>
</feature>
<dbReference type="Pfam" id="PF04082">
    <property type="entry name" value="Fungal_trans"/>
    <property type="match status" value="1"/>
</dbReference>
<dbReference type="AlphaFoldDB" id="A0A3M9YGT2"/>
<dbReference type="EMBL" id="RBVV01000023">
    <property type="protein sequence ID" value="RNJ58778.1"/>
    <property type="molecule type" value="Genomic_DNA"/>
</dbReference>
<name>A0A3M9YGT2_9PEZI</name>
<keyword evidence="5" id="KW-0539">Nucleus</keyword>
<protein>
    <recommendedName>
        <fullName evidence="7">Xylanolytic transcriptional activator regulatory domain-containing protein</fullName>
    </recommendedName>
</protein>
<evidence type="ECO:0000256" key="2">
    <source>
        <dbReference type="ARBA" id="ARBA00023015"/>
    </source>
</evidence>
<evidence type="ECO:0000256" key="1">
    <source>
        <dbReference type="ARBA" id="ARBA00004123"/>
    </source>
</evidence>